<comment type="caution">
    <text evidence="1">The sequence shown here is derived from an EMBL/GenBank/DDBJ whole genome shotgun (WGS) entry which is preliminary data.</text>
</comment>
<proteinExistence type="predicted"/>
<dbReference type="Proteomes" id="UP001589865">
    <property type="component" value="Unassembled WGS sequence"/>
</dbReference>
<organism evidence="1 2">
    <name type="scientific">Roseomonas elaeocarpi</name>
    <dbReference type="NCBI Taxonomy" id="907779"/>
    <lineage>
        <taxon>Bacteria</taxon>
        <taxon>Pseudomonadati</taxon>
        <taxon>Pseudomonadota</taxon>
        <taxon>Alphaproteobacteria</taxon>
        <taxon>Acetobacterales</taxon>
        <taxon>Roseomonadaceae</taxon>
        <taxon>Roseomonas</taxon>
    </lineage>
</organism>
<reference evidence="1 2" key="1">
    <citation type="submission" date="2024-09" db="EMBL/GenBank/DDBJ databases">
        <authorList>
            <person name="Sun Q."/>
            <person name="Mori K."/>
        </authorList>
    </citation>
    <scope>NUCLEOTIDE SEQUENCE [LARGE SCALE GENOMIC DNA]</scope>
    <source>
        <strain evidence="1 2">TBRC 5777</strain>
    </source>
</reference>
<evidence type="ECO:0000313" key="2">
    <source>
        <dbReference type="Proteomes" id="UP001589865"/>
    </source>
</evidence>
<protein>
    <submittedName>
        <fullName evidence="1">Uncharacterized protein</fullName>
    </submittedName>
</protein>
<dbReference type="RefSeq" id="WP_377043529.1">
    <property type="nucleotide sequence ID" value="NZ_JBHLUN010000005.1"/>
</dbReference>
<keyword evidence="2" id="KW-1185">Reference proteome</keyword>
<gene>
    <name evidence="1" type="ORF">ACFFGY_06045</name>
</gene>
<evidence type="ECO:0000313" key="1">
    <source>
        <dbReference type="EMBL" id="MFC0407802.1"/>
    </source>
</evidence>
<accession>A0ABV6JPZ6</accession>
<sequence>MHQISFVIALAIFVALSTVLRVALAGPQRDVAADSLPAAE</sequence>
<dbReference type="EMBL" id="JBHLUN010000005">
    <property type="protein sequence ID" value="MFC0407802.1"/>
    <property type="molecule type" value="Genomic_DNA"/>
</dbReference>
<name>A0ABV6JPZ6_9PROT</name>